<dbReference type="OrthoDB" id="516850at2"/>
<dbReference type="Proteomes" id="UP000238762">
    <property type="component" value="Unassembled WGS sequence"/>
</dbReference>
<proteinExistence type="predicted"/>
<protein>
    <recommendedName>
        <fullName evidence="1">Phytochrome chromophore attachment site domain-containing protein</fullName>
    </recommendedName>
</protein>
<accession>A0A2T1BY10</accession>
<organism evidence="2 3">
    <name type="scientific">Merismopedia glauca CCAP 1448/3</name>
    <dbReference type="NCBI Taxonomy" id="1296344"/>
    <lineage>
        <taxon>Bacteria</taxon>
        <taxon>Bacillati</taxon>
        <taxon>Cyanobacteriota</taxon>
        <taxon>Cyanophyceae</taxon>
        <taxon>Synechococcales</taxon>
        <taxon>Merismopediaceae</taxon>
        <taxon>Merismopedia</taxon>
    </lineage>
</organism>
<comment type="caution">
    <text evidence="2">The sequence shown here is derived from an EMBL/GenBank/DDBJ whole genome shotgun (WGS) entry which is preliminary data.</text>
</comment>
<gene>
    <name evidence="2" type="ORF">C7B64_21060</name>
</gene>
<reference evidence="2 3" key="1">
    <citation type="submission" date="2018-02" db="EMBL/GenBank/DDBJ databases">
        <authorList>
            <person name="Cohen D.B."/>
            <person name="Kent A.D."/>
        </authorList>
    </citation>
    <scope>NUCLEOTIDE SEQUENCE [LARGE SCALE GENOMIC DNA]</scope>
    <source>
        <strain evidence="2 3">CCAP 1448/3</strain>
    </source>
</reference>
<dbReference type="InterPro" id="IPR016132">
    <property type="entry name" value="Phyto_chromo_attachment"/>
</dbReference>
<dbReference type="EMBL" id="PVWJ01000148">
    <property type="protein sequence ID" value="PSB00916.1"/>
    <property type="molecule type" value="Genomic_DNA"/>
</dbReference>
<keyword evidence="3" id="KW-1185">Reference proteome</keyword>
<name>A0A2T1BY10_9CYAN</name>
<sequence>MQRDKLVQSTTYELRNFLQVDRVVVYYFYTQWEGRVTFESLSDEKFSIFGSTGPDQCFNNEYAALYLAGRVRAIADIQNEPIEDCHRDFLRYLQVKANLVVPILTANGLWGLLIAHQCQGSRSWSESEVELMQAGALALAEAPSIKIDLQPD</sequence>
<dbReference type="SUPFAM" id="SSF55781">
    <property type="entry name" value="GAF domain-like"/>
    <property type="match status" value="1"/>
</dbReference>
<dbReference type="InterPro" id="IPR003018">
    <property type="entry name" value="GAF"/>
</dbReference>
<feature type="domain" description="Phytochrome chromophore attachment site" evidence="1">
    <location>
        <begin position="2"/>
        <end position="140"/>
    </location>
</feature>
<dbReference type="SMART" id="SM00065">
    <property type="entry name" value="GAF"/>
    <property type="match status" value="1"/>
</dbReference>
<dbReference type="Gene3D" id="3.30.450.40">
    <property type="match status" value="1"/>
</dbReference>
<dbReference type="Pfam" id="PF01590">
    <property type="entry name" value="GAF"/>
    <property type="match status" value="1"/>
</dbReference>
<evidence type="ECO:0000259" key="1">
    <source>
        <dbReference type="PROSITE" id="PS50046"/>
    </source>
</evidence>
<evidence type="ECO:0000313" key="3">
    <source>
        <dbReference type="Proteomes" id="UP000238762"/>
    </source>
</evidence>
<dbReference type="InterPro" id="IPR029016">
    <property type="entry name" value="GAF-like_dom_sf"/>
</dbReference>
<reference evidence="2 3" key="2">
    <citation type="submission" date="2018-03" db="EMBL/GenBank/DDBJ databases">
        <title>The ancient ancestry and fast evolution of plastids.</title>
        <authorList>
            <person name="Moore K.R."/>
            <person name="Magnabosco C."/>
            <person name="Momper L."/>
            <person name="Gold D.A."/>
            <person name="Bosak T."/>
            <person name="Fournier G.P."/>
        </authorList>
    </citation>
    <scope>NUCLEOTIDE SEQUENCE [LARGE SCALE GENOMIC DNA]</scope>
    <source>
        <strain evidence="2 3">CCAP 1448/3</strain>
    </source>
</reference>
<dbReference type="AlphaFoldDB" id="A0A2T1BY10"/>
<dbReference type="PROSITE" id="PS50046">
    <property type="entry name" value="PHYTOCHROME_2"/>
    <property type="match status" value="1"/>
</dbReference>
<evidence type="ECO:0000313" key="2">
    <source>
        <dbReference type="EMBL" id="PSB00916.1"/>
    </source>
</evidence>